<evidence type="ECO:0000313" key="1">
    <source>
        <dbReference type="EMBL" id="OCH22280.1"/>
    </source>
</evidence>
<gene>
    <name evidence="1" type="ORF">A6E04_10580</name>
</gene>
<dbReference type="OrthoDB" id="5878890at2"/>
<dbReference type="EMBL" id="MAJU01000008">
    <property type="protein sequence ID" value="OCH22280.1"/>
    <property type="molecule type" value="Genomic_DNA"/>
</dbReference>
<protein>
    <submittedName>
        <fullName evidence="1">Uncharacterized protein</fullName>
    </submittedName>
</protein>
<dbReference type="AlphaFoldDB" id="A0A1B9P1P4"/>
<evidence type="ECO:0000313" key="2">
    <source>
        <dbReference type="Proteomes" id="UP000093523"/>
    </source>
</evidence>
<dbReference type="RefSeq" id="WP_023603815.1">
    <property type="nucleotide sequence ID" value="NZ_CAWMPN010000008.1"/>
</dbReference>
<comment type="caution">
    <text evidence="1">The sequence shown here is derived from an EMBL/GenBank/DDBJ whole genome shotgun (WGS) entry which is preliminary data.</text>
</comment>
<dbReference type="STRING" id="688.A6E04_10580"/>
<proteinExistence type="predicted"/>
<reference evidence="1 2" key="1">
    <citation type="submission" date="2016-06" db="EMBL/GenBank/DDBJ databases">
        <authorList>
            <person name="Kjaerup R.B."/>
            <person name="Dalgaard T.S."/>
            <person name="Juul-Madsen H.R."/>
        </authorList>
    </citation>
    <scope>NUCLEOTIDE SEQUENCE [LARGE SCALE GENOMIC DNA]</scope>
    <source>
        <strain evidence="1 2">1S159</strain>
    </source>
</reference>
<accession>A0A1B9P1P4</accession>
<organism evidence="1 2">
    <name type="scientific">Aliivibrio logei</name>
    <name type="common">Vibrio logei</name>
    <dbReference type="NCBI Taxonomy" id="688"/>
    <lineage>
        <taxon>Bacteria</taxon>
        <taxon>Pseudomonadati</taxon>
        <taxon>Pseudomonadota</taxon>
        <taxon>Gammaproteobacteria</taxon>
        <taxon>Vibrionales</taxon>
        <taxon>Vibrionaceae</taxon>
        <taxon>Aliivibrio</taxon>
    </lineage>
</organism>
<name>A0A1B9P1P4_ALILO</name>
<sequence length="80" mass="9494">MKYKIEISKEEKILFEVLIDDIGRNALEEKLTILLAQFPNENGFKRHVFYSDTENRIIKSTERSMEVISIQPIFKEVGYR</sequence>
<dbReference type="Proteomes" id="UP000093523">
    <property type="component" value="Unassembled WGS sequence"/>
</dbReference>